<feature type="transmembrane region" description="Helical" evidence="5">
    <location>
        <begin position="133"/>
        <end position="152"/>
    </location>
</feature>
<dbReference type="EMBL" id="JDRY01000001">
    <property type="protein sequence ID" value="KGN01824.1"/>
    <property type="molecule type" value="Genomic_DNA"/>
</dbReference>
<feature type="transmembrane region" description="Helical" evidence="5">
    <location>
        <begin position="62"/>
        <end position="79"/>
    </location>
</feature>
<evidence type="ECO:0000256" key="5">
    <source>
        <dbReference type="SAM" id="Phobius"/>
    </source>
</evidence>
<evidence type="ECO:0000256" key="4">
    <source>
        <dbReference type="ARBA" id="ARBA00023136"/>
    </source>
</evidence>
<protein>
    <submittedName>
        <fullName evidence="7">Membrane protein</fullName>
    </submittedName>
</protein>
<reference evidence="7 8" key="1">
    <citation type="submission" date="2014-01" db="EMBL/GenBank/DDBJ databases">
        <title>Plasmidome dynamics in the species complex Clostridium novyi sensu lato converts strains of independent lineages into distinctly different pathogens.</title>
        <authorList>
            <person name="Skarin H."/>
            <person name="Segerman B."/>
        </authorList>
    </citation>
    <scope>NUCLEOTIDE SEQUENCE [LARGE SCALE GENOMIC DNA]</scope>
    <source>
        <strain evidence="7 8">DC5</strain>
    </source>
</reference>
<dbReference type="InterPro" id="IPR049453">
    <property type="entry name" value="Memb_transporter_dom"/>
</dbReference>
<proteinExistence type="predicted"/>
<keyword evidence="3 5" id="KW-1133">Transmembrane helix</keyword>
<feature type="transmembrane region" description="Helical" evidence="5">
    <location>
        <begin position="402"/>
        <end position="431"/>
    </location>
</feature>
<dbReference type="Pfam" id="PF13515">
    <property type="entry name" value="FUSC_2"/>
    <property type="match status" value="1"/>
</dbReference>
<feature type="transmembrane region" description="Helical" evidence="5">
    <location>
        <begin position="85"/>
        <end position="103"/>
    </location>
</feature>
<dbReference type="AlphaFoldDB" id="A0A0A0IMH7"/>
<feature type="transmembrane region" description="Helical" evidence="5">
    <location>
        <begin position="12"/>
        <end position="32"/>
    </location>
</feature>
<evidence type="ECO:0000313" key="8">
    <source>
        <dbReference type="Proteomes" id="UP000030014"/>
    </source>
</evidence>
<gene>
    <name evidence="7" type="ORF">Z955_00020</name>
</gene>
<dbReference type="GO" id="GO:0016020">
    <property type="term" value="C:membrane"/>
    <property type="evidence" value="ECO:0007669"/>
    <property type="project" value="UniProtKB-SubCell"/>
</dbReference>
<keyword evidence="2 5" id="KW-0812">Transmembrane</keyword>
<organism evidence="7 8">
    <name type="scientific">Clostridium botulinum C/D str. DC5</name>
    <dbReference type="NCBI Taxonomy" id="1443128"/>
    <lineage>
        <taxon>Bacteria</taxon>
        <taxon>Bacillati</taxon>
        <taxon>Bacillota</taxon>
        <taxon>Clostridia</taxon>
        <taxon>Eubacteriales</taxon>
        <taxon>Clostridiaceae</taxon>
        <taxon>Clostridium</taxon>
    </lineage>
</organism>
<evidence type="ECO:0000256" key="3">
    <source>
        <dbReference type="ARBA" id="ARBA00022989"/>
    </source>
</evidence>
<feature type="transmembrane region" description="Helical" evidence="5">
    <location>
        <begin position="467"/>
        <end position="489"/>
    </location>
</feature>
<feature type="transmembrane region" description="Helical" evidence="5">
    <location>
        <begin position="38"/>
        <end position="55"/>
    </location>
</feature>
<sequence length="605" mass="69749">MSGDRMNKKLIISKTILFVLIVSFIIAFQKIFGIENTLIGVTVITATLMLLEEDLTVSPFEYFIYFMGINLLLGVLAFVASLNLWLGIVVNFIAMFIIGFLFCYDLKSNLYIPFGLQYLFMLSMPILQNQLVGRLGSLVFGAAFIVVIQLIFNKHRLTKASNKIVESILKKISNKIQLITDKNLDIDIDIDSEIEKEIRQIKKLIYSKKKDGFYLTEGGRINLGIVSLLESINLSINDLKNDYEENNLEEVLQYLNNKIKRLYEYRESVEELNVIKKEIKENLSCKSYNNNLSEKKILINLDILCDYFVQLYNLENQNYIDKTNPVPFEFNAMNVLKRNFTANSLKFSYAFRLGICVSISIFIMDYFKIHEAKWMAYTVFSIVQPYSEHSKIKSLQRLKGTVIGGIIFIVLFSIFKNPIIRSVIVIGTGYIDGYNTTYDKKMICVTISALGTAAVTASIGSVLGYRILFVLLGLLVALMANKFILPYTLKDSTEDLMCMSDSIMDKLIEESKMYISKRNNKYTIENLFIIFSLIEDKLNLNKLHKHIKDYEQHLKNKKKVITNIYEMYIWAENDKILSNKFKEMLTKISNNNELNYWGNTSINKS</sequence>
<keyword evidence="4 5" id="KW-0472">Membrane</keyword>
<comment type="caution">
    <text evidence="7">The sequence shown here is derived from an EMBL/GenBank/DDBJ whole genome shotgun (WGS) entry which is preliminary data.</text>
</comment>
<feature type="transmembrane region" description="Helical" evidence="5">
    <location>
        <begin position="443"/>
        <end position="461"/>
    </location>
</feature>
<dbReference type="Proteomes" id="UP000030014">
    <property type="component" value="Unassembled WGS sequence"/>
</dbReference>
<evidence type="ECO:0000259" key="6">
    <source>
        <dbReference type="Pfam" id="PF13515"/>
    </source>
</evidence>
<evidence type="ECO:0000256" key="1">
    <source>
        <dbReference type="ARBA" id="ARBA00004141"/>
    </source>
</evidence>
<evidence type="ECO:0000256" key="2">
    <source>
        <dbReference type="ARBA" id="ARBA00022692"/>
    </source>
</evidence>
<feature type="transmembrane region" description="Helical" evidence="5">
    <location>
        <begin position="347"/>
        <end position="367"/>
    </location>
</feature>
<feature type="domain" description="Integral membrane bound transporter" evidence="6">
    <location>
        <begin position="359"/>
        <end position="479"/>
    </location>
</feature>
<name>A0A0A0IMH7_CLOBO</name>
<accession>A0A0A0IMH7</accession>
<evidence type="ECO:0000313" key="7">
    <source>
        <dbReference type="EMBL" id="KGN01824.1"/>
    </source>
</evidence>
<comment type="subcellular location">
    <subcellularLocation>
        <location evidence="1">Membrane</location>
        <topology evidence="1">Multi-pass membrane protein</topology>
    </subcellularLocation>
</comment>